<dbReference type="PANTHER" id="PTHR13363">
    <property type="entry name" value="RING FINGER AND SRY DOMAIN-CONTAINING"/>
    <property type="match status" value="1"/>
</dbReference>
<proteinExistence type="predicted"/>
<dbReference type="InterPro" id="IPR003877">
    <property type="entry name" value="SPRY_dom"/>
</dbReference>
<dbReference type="PANTHER" id="PTHR13363:SF5">
    <property type="entry name" value="E3 UBIQUITIN-PROTEIN LIGASE RNF123"/>
    <property type="match status" value="1"/>
</dbReference>
<dbReference type="GO" id="GO:0005737">
    <property type="term" value="C:cytoplasm"/>
    <property type="evidence" value="ECO:0007669"/>
    <property type="project" value="TreeGrafter"/>
</dbReference>
<keyword evidence="3" id="KW-0862">Zinc</keyword>
<feature type="domain" description="B30.2/SPRY" evidence="4">
    <location>
        <begin position="1"/>
        <end position="164"/>
    </location>
</feature>
<evidence type="ECO:0000313" key="5">
    <source>
        <dbReference type="EMBL" id="NDV38168.1"/>
    </source>
</evidence>
<evidence type="ECO:0000256" key="2">
    <source>
        <dbReference type="ARBA" id="ARBA00022771"/>
    </source>
</evidence>
<organism evidence="5">
    <name type="scientific">Arcella intermedia</name>
    <dbReference type="NCBI Taxonomy" id="1963864"/>
    <lineage>
        <taxon>Eukaryota</taxon>
        <taxon>Amoebozoa</taxon>
        <taxon>Tubulinea</taxon>
        <taxon>Elardia</taxon>
        <taxon>Arcellinida</taxon>
        <taxon>Sphaerothecina</taxon>
        <taxon>Arcellidae</taxon>
        <taxon>Arcella</taxon>
    </lineage>
</organism>
<name>A0A6B2LN75_9EUKA</name>
<accession>A0A6B2LN75</accession>
<dbReference type="PROSITE" id="PS50188">
    <property type="entry name" value="B302_SPRY"/>
    <property type="match status" value="1"/>
</dbReference>
<dbReference type="InterPro" id="IPR043136">
    <property type="entry name" value="B30.2/SPRY_sf"/>
</dbReference>
<evidence type="ECO:0000259" key="4">
    <source>
        <dbReference type="PROSITE" id="PS50188"/>
    </source>
</evidence>
<sequence>MDPFKTFGWQISKDGLTIRHDFNSLFGSSLANVYVTKGKWYYEVLLITDGLMQIGWANKKFVAAPAIGKGVGDENHSWAVDLNRKLKWHQSEFSTELPYGHVTWVSGGIVQFYLDLDERRMGFGYNGQYLGDAFEGIEVDGGICPAVSGNLENEIQFNFGETPFK</sequence>
<dbReference type="InterPro" id="IPR045129">
    <property type="entry name" value="RNF123/RKP/RSPRY1"/>
</dbReference>
<dbReference type="SMART" id="SM00449">
    <property type="entry name" value="SPRY"/>
    <property type="match status" value="1"/>
</dbReference>
<dbReference type="Gene3D" id="2.60.120.920">
    <property type="match status" value="1"/>
</dbReference>
<dbReference type="SUPFAM" id="SSF49899">
    <property type="entry name" value="Concanavalin A-like lectins/glucanases"/>
    <property type="match status" value="1"/>
</dbReference>
<dbReference type="InterPro" id="IPR001870">
    <property type="entry name" value="B30.2/SPRY"/>
</dbReference>
<dbReference type="InterPro" id="IPR013320">
    <property type="entry name" value="ConA-like_dom_sf"/>
</dbReference>
<dbReference type="GO" id="GO:0008270">
    <property type="term" value="F:zinc ion binding"/>
    <property type="evidence" value="ECO:0007669"/>
    <property type="project" value="UniProtKB-KW"/>
</dbReference>
<dbReference type="GO" id="GO:0004842">
    <property type="term" value="F:ubiquitin-protein transferase activity"/>
    <property type="evidence" value="ECO:0007669"/>
    <property type="project" value="InterPro"/>
</dbReference>
<dbReference type="Pfam" id="PF00622">
    <property type="entry name" value="SPRY"/>
    <property type="match status" value="1"/>
</dbReference>
<evidence type="ECO:0000256" key="3">
    <source>
        <dbReference type="ARBA" id="ARBA00022833"/>
    </source>
</evidence>
<dbReference type="GO" id="GO:0051603">
    <property type="term" value="P:proteolysis involved in protein catabolic process"/>
    <property type="evidence" value="ECO:0007669"/>
    <property type="project" value="TreeGrafter"/>
</dbReference>
<keyword evidence="2" id="KW-0863">Zinc-finger</keyword>
<reference evidence="5" key="1">
    <citation type="journal article" date="2020" name="J. Eukaryot. Microbiol.">
        <title>De novo Sequencing, Assembly and Annotation of the Transcriptome for the Free-Living Testate Amoeba Arcella intermedia.</title>
        <authorList>
            <person name="Ribeiro G.M."/>
            <person name="Porfirio-Sousa A.L."/>
            <person name="Maurer-Alcala X.X."/>
            <person name="Katz L.A."/>
            <person name="Lahr D.J.G."/>
        </authorList>
    </citation>
    <scope>NUCLEOTIDE SEQUENCE</scope>
</reference>
<dbReference type="AlphaFoldDB" id="A0A6B2LN75"/>
<keyword evidence="1" id="KW-0479">Metal-binding</keyword>
<evidence type="ECO:0000256" key="1">
    <source>
        <dbReference type="ARBA" id="ARBA00022723"/>
    </source>
</evidence>
<protein>
    <recommendedName>
        <fullName evidence="4">B30.2/SPRY domain-containing protein</fullName>
    </recommendedName>
</protein>
<dbReference type="EMBL" id="GIBP01009199">
    <property type="protein sequence ID" value="NDV38168.1"/>
    <property type="molecule type" value="Transcribed_RNA"/>
</dbReference>